<reference evidence="2 3" key="1">
    <citation type="submission" date="2018-03" db="EMBL/GenBank/DDBJ databases">
        <title>Whole genome sequencing of Histamine producing bacteria.</title>
        <authorList>
            <person name="Butler K."/>
        </authorList>
    </citation>
    <scope>NUCLEOTIDE SEQUENCE [LARGE SCALE GENOMIC DNA]</scope>
    <source>
        <strain evidence="2 3">DSM 19138</strain>
    </source>
</reference>
<feature type="compositionally biased region" description="Polar residues" evidence="1">
    <location>
        <begin position="207"/>
        <end position="217"/>
    </location>
</feature>
<evidence type="ECO:0000313" key="3">
    <source>
        <dbReference type="Proteomes" id="UP000241346"/>
    </source>
</evidence>
<dbReference type="RefSeq" id="WP_107297652.1">
    <property type="nucleotide sequence ID" value="NZ_PYMB01000002.1"/>
</dbReference>
<sequence length="282" mass="31360">MAGKLKTGWIRVATEGDTIDGREISRQDLLDMAENYDPDVYGARIWPEHWRWYACGDVLEAKAEEVDGLMRLFAVLAPNMMMVEFNQQDQKVYTSIEIKPNFANTGKPYLAGMAITDQPASLGTDRIRLFSTSNDCMYAQPELLVMDELHEEAGGIRRLFNLFSDKSASNKKEEQPMDKEQFNALAEAIKQVVEGQGQLQETLQSHFAASGGAQTPSDEPKQPEKPEVGITEEQFSELTSAVTKLAEGQTAMQHQFSQLLEEDHSNTPDVSGGDGFDCNSLV</sequence>
<feature type="compositionally biased region" description="Basic and acidic residues" evidence="1">
    <location>
        <begin position="218"/>
        <end position="227"/>
    </location>
</feature>
<organism evidence="2 3">
    <name type="scientific">Photobacterium rosenbergii</name>
    <dbReference type="NCBI Taxonomy" id="294936"/>
    <lineage>
        <taxon>Bacteria</taxon>
        <taxon>Pseudomonadati</taxon>
        <taxon>Pseudomonadota</taxon>
        <taxon>Gammaproteobacteria</taxon>
        <taxon>Vibrionales</taxon>
        <taxon>Vibrionaceae</taxon>
        <taxon>Photobacterium</taxon>
    </lineage>
</organism>
<dbReference type="OrthoDB" id="5625143at2"/>
<evidence type="ECO:0000256" key="1">
    <source>
        <dbReference type="SAM" id="MobiDB-lite"/>
    </source>
</evidence>
<dbReference type="Pfam" id="PF05929">
    <property type="entry name" value="Phage_GPO"/>
    <property type="match status" value="1"/>
</dbReference>
<gene>
    <name evidence="2" type="ORF">C9J01_08200</name>
</gene>
<dbReference type="EMBL" id="PYMB01000002">
    <property type="protein sequence ID" value="PSW14408.1"/>
    <property type="molecule type" value="Genomic_DNA"/>
</dbReference>
<accession>A0A2T3NHC2</accession>
<feature type="region of interest" description="Disordered" evidence="1">
    <location>
        <begin position="207"/>
        <end position="228"/>
    </location>
</feature>
<protein>
    <submittedName>
        <fullName evidence="2">Capsid protein</fullName>
    </submittedName>
</protein>
<dbReference type="InterPro" id="IPR009228">
    <property type="entry name" value="Capsid_scaffold_GpO"/>
</dbReference>
<dbReference type="AlphaFoldDB" id="A0A2T3NHC2"/>
<comment type="caution">
    <text evidence="2">The sequence shown here is derived from an EMBL/GenBank/DDBJ whole genome shotgun (WGS) entry which is preliminary data.</text>
</comment>
<evidence type="ECO:0000313" key="2">
    <source>
        <dbReference type="EMBL" id="PSW14408.1"/>
    </source>
</evidence>
<name>A0A2T3NHC2_9GAMM</name>
<feature type="region of interest" description="Disordered" evidence="1">
    <location>
        <begin position="253"/>
        <end position="282"/>
    </location>
</feature>
<proteinExistence type="predicted"/>
<dbReference type="Proteomes" id="UP000241346">
    <property type="component" value="Unassembled WGS sequence"/>
</dbReference>